<dbReference type="PROSITE" id="PS50949">
    <property type="entry name" value="HTH_GNTR"/>
    <property type="match status" value="1"/>
</dbReference>
<dbReference type="Pfam" id="PF00392">
    <property type="entry name" value="GntR"/>
    <property type="match status" value="1"/>
</dbReference>
<dbReference type="GO" id="GO:0003700">
    <property type="term" value="F:DNA-binding transcription factor activity"/>
    <property type="evidence" value="ECO:0007669"/>
    <property type="project" value="InterPro"/>
</dbReference>
<dbReference type="CDD" id="cd07377">
    <property type="entry name" value="WHTH_GntR"/>
    <property type="match status" value="1"/>
</dbReference>
<evidence type="ECO:0000256" key="2">
    <source>
        <dbReference type="ARBA" id="ARBA00023125"/>
    </source>
</evidence>
<sequence length="249" mass="26136">MDEARTTSGAAAARQVAAAPERAVAPLALQRTSAAEQAADHLTALILDGTLGPGERLRESALAESLGISRNSVREGIRLLEQGRLVRYEMHRGAVVVTPSIDELDDLFRTRLHLETLAVGAERTPARVAALEGAFEALVAAAGTGQAREIVAADMAFHAAIVDGLGSARLSAFFSSLTTELGYYLLILSHTDDEPGHVDEAVLAHHRRLLDTALSGDVEGARAALAGHLHENHQRIRQILAAGGAGATG</sequence>
<dbReference type="Proteomes" id="UP000275456">
    <property type="component" value="Unassembled WGS sequence"/>
</dbReference>
<dbReference type="Gene3D" id="1.20.120.530">
    <property type="entry name" value="GntR ligand-binding domain-like"/>
    <property type="match status" value="1"/>
</dbReference>
<dbReference type="PANTHER" id="PTHR43537">
    <property type="entry name" value="TRANSCRIPTIONAL REGULATOR, GNTR FAMILY"/>
    <property type="match status" value="1"/>
</dbReference>
<dbReference type="InterPro" id="IPR000524">
    <property type="entry name" value="Tscrpt_reg_HTH_GntR"/>
</dbReference>
<feature type="domain" description="HTH gntR-type" evidence="4">
    <location>
        <begin position="32"/>
        <end position="99"/>
    </location>
</feature>
<dbReference type="InterPro" id="IPR011711">
    <property type="entry name" value="GntR_C"/>
</dbReference>
<protein>
    <submittedName>
        <fullName evidence="5">DNA-binding GntR family transcriptional regulator</fullName>
    </submittedName>
</protein>
<evidence type="ECO:0000313" key="6">
    <source>
        <dbReference type="Proteomes" id="UP000275456"/>
    </source>
</evidence>
<comment type="caution">
    <text evidence="5">The sequence shown here is derived from an EMBL/GenBank/DDBJ whole genome shotgun (WGS) entry which is preliminary data.</text>
</comment>
<organism evidence="5 6">
    <name type="scientific">Agrococcus jenensis</name>
    <dbReference type="NCBI Taxonomy" id="46353"/>
    <lineage>
        <taxon>Bacteria</taxon>
        <taxon>Bacillati</taxon>
        <taxon>Actinomycetota</taxon>
        <taxon>Actinomycetes</taxon>
        <taxon>Micrococcales</taxon>
        <taxon>Microbacteriaceae</taxon>
        <taxon>Agrococcus</taxon>
    </lineage>
</organism>
<evidence type="ECO:0000313" key="5">
    <source>
        <dbReference type="EMBL" id="ROR65820.1"/>
    </source>
</evidence>
<dbReference type="SUPFAM" id="SSF48008">
    <property type="entry name" value="GntR ligand-binding domain-like"/>
    <property type="match status" value="1"/>
</dbReference>
<dbReference type="InterPro" id="IPR008920">
    <property type="entry name" value="TF_FadR/GntR_C"/>
</dbReference>
<dbReference type="PANTHER" id="PTHR43537:SF5">
    <property type="entry name" value="UXU OPERON TRANSCRIPTIONAL REGULATOR"/>
    <property type="match status" value="1"/>
</dbReference>
<proteinExistence type="predicted"/>
<dbReference type="EMBL" id="RKHJ01000001">
    <property type="protein sequence ID" value="ROR65820.1"/>
    <property type="molecule type" value="Genomic_DNA"/>
</dbReference>
<dbReference type="AlphaFoldDB" id="A0A3N2AS00"/>
<dbReference type="RefSeq" id="WP_170165544.1">
    <property type="nucleotide sequence ID" value="NZ_RKHJ01000001.1"/>
</dbReference>
<dbReference type="SMART" id="SM00895">
    <property type="entry name" value="FCD"/>
    <property type="match status" value="1"/>
</dbReference>
<evidence type="ECO:0000256" key="1">
    <source>
        <dbReference type="ARBA" id="ARBA00023015"/>
    </source>
</evidence>
<gene>
    <name evidence="5" type="ORF">EDD26_1190</name>
</gene>
<dbReference type="SMART" id="SM00345">
    <property type="entry name" value="HTH_GNTR"/>
    <property type="match status" value="1"/>
</dbReference>
<evidence type="ECO:0000256" key="3">
    <source>
        <dbReference type="ARBA" id="ARBA00023163"/>
    </source>
</evidence>
<reference evidence="5 6" key="1">
    <citation type="submission" date="2018-11" db="EMBL/GenBank/DDBJ databases">
        <title>Sequencing the genomes of 1000 actinobacteria strains.</title>
        <authorList>
            <person name="Klenk H.-P."/>
        </authorList>
    </citation>
    <scope>NUCLEOTIDE SEQUENCE [LARGE SCALE GENOMIC DNA]</scope>
    <source>
        <strain evidence="5 6">DSM 9580</strain>
    </source>
</reference>
<keyword evidence="3" id="KW-0804">Transcription</keyword>
<dbReference type="Pfam" id="PF07729">
    <property type="entry name" value="FCD"/>
    <property type="match status" value="1"/>
</dbReference>
<keyword evidence="1" id="KW-0805">Transcription regulation</keyword>
<keyword evidence="2 5" id="KW-0238">DNA-binding</keyword>
<keyword evidence="6" id="KW-1185">Reference proteome</keyword>
<dbReference type="SUPFAM" id="SSF46785">
    <property type="entry name" value="Winged helix' DNA-binding domain"/>
    <property type="match status" value="1"/>
</dbReference>
<dbReference type="GO" id="GO:0003677">
    <property type="term" value="F:DNA binding"/>
    <property type="evidence" value="ECO:0007669"/>
    <property type="project" value="UniProtKB-KW"/>
</dbReference>
<dbReference type="Gene3D" id="1.10.10.10">
    <property type="entry name" value="Winged helix-like DNA-binding domain superfamily/Winged helix DNA-binding domain"/>
    <property type="match status" value="1"/>
</dbReference>
<accession>A0A3N2AS00</accession>
<evidence type="ECO:0000259" key="4">
    <source>
        <dbReference type="PROSITE" id="PS50949"/>
    </source>
</evidence>
<name>A0A3N2AS00_9MICO</name>
<dbReference type="InterPro" id="IPR036388">
    <property type="entry name" value="WH-like_DNA-bd_sf"/>
</dbReference>
<dbReference type="InterPro" id="IPR036390">
    <property type="entry name" value="WH_DNA-bd_sf"/>
</dbReference>